<evidence type="ECO:0000313" key="9">
    <source>
        <dbReference type="Proteomes" id="UP000515158"/>
    </source>
</evidence>
<protein>
    <recommendedName>
        <fullName evidence="6">Guanine nucleotide-binding protein-like 3 homolog</fullName>
    </recommendedName>
</protein>
<dbReference type="InterPro" id="IPR030378">
    <property type="entry name" value="G_CP_dom"/>
</dbReference>
<dbReference type="GeneID" id="117654107"/>
<proteinExistence type="predicted"/>
<evidence type="ECO:0000256" key="3">
    <source>
        <dbReference type="ARBA" id="ARBA00023054"/>
    </source>
</evidence>
<dbReference type="Pfam" id="PF08701">
    <property type="entry name" value="GN3L_Grn1"/>
    <property type="match status" value="1"/>
</dbReference>
<dbReference type="FunFam" id="3.40.50.300:FF:000493">
    <property type="entry name" value="Guanine nucleotide-binding protein-like 3-like protein"/>
    <property type="match status" value="1"/>
</dbReference>
<dbReference type="RefSeq" id="XP_034256182.1">
    <property type="nucleotide sequence ID" value="XM_034400291.1"/>
</dbReference>
<dbReference type="SUPFAM" id="SSF52540">
    <property type="entry name" value="P-loop containing nucleoside triphosphate hydrolases"/>
    <property type="match status" value="1"/>
</dbReference>
<dbReference type="AlphaFoldDB" id="A0A6P9AD70"/>
<dbReference type="InterPro" id="IPR050755">
    <property type="entry name" value="TRAFAC_YlqF/YawG_RiboMat"/>
</dbReference>
<feature type="region of interest" description="Disordered" evidence="7">
    <location>
        <begin position="1"/>
        <end position="47"/>
    </location>
</feature>
<dbReference type="CDD" id="cd04178">
    <property type="entry name" value="Nucleostemin_like"/>
    <property type="match status" value="1"/>
</dbReference>
<dbReference type="GO" id="GO:0005730">
    <property type="term" value="C:nucleolus"/>
    <property type="evidence" value="ECO:0007669"/>
    <property type="project" value="TreeGrafter"/>
</dbReference>
<dbReference type="FunFam" id="1.10.1580.10:FF:000002">
    <property type="entry name" value="Guanine nucleotide-binding protein-like 3 (nucleolar)-like"/>
    <property type="match status" value="1"/>
</dbReference>
<dbReference type="InParanoid" id="A0A6P9AD70"/>
<dbReference type="Proteomes" id="UP000515158">
    <property type="component" value="Unplaced"/>
</dbReference>
<feature type="compositionally biased region" description="Basic residues" evidence="7">
    <location>
        <begin position="1"/>
        <end position="36"/>
    </location>
</feature>
<keyword evidence="5" id="KW-0539">Nucleus</keyword>
<keyword evidence="3" id="KW-0175">Coiled coil</keyword>
<feature type="domain" description="CP-type G" evidence="8">
    <location>
        <begin position="145"/>
        <end position="329"/>
    </location>
</feature>
<dbReference type="Pfam" id="PF01926">
    <property type="entry name" value="MMR_HSR1"/>
    <property type="match status" value="1"/>
</dbReference>
<organism evidence="10">
    <name type="scientific">Thrips palmi</name>
    <name type="common">Melon thrips</name>
    <dbReference type="NCBI Taxonomy" id="161013"/>
    <lineage>
        <taxon>Eukaryota</taxon>
        <taxon>Metazoa</taxon>
        <taxon>Ecdysozoa</taxon>
        <taxon>Arthropoda</taxon>
        <taxon>Hexapoda</taxon>
        <taxon>Insecta</taxon>
        <taxon>Pterygota</taxon>
        <taxon>Neoptera</taxon>
        <taxon>Paraneoptera</taxon>
        <taxon>Thysanoptera</taxon>
        <taxon>Terebrantia</taxon>
        <taxon>Thripoidea</taxon>
        <taxon>Thripidae</taxon>
        <taxon>Thrips</taxon>
    </lineage>
</organism>
<dbReference type="CTD" id="42060"/>
<dbReference type="OrthoDB" id="444945at2759"/>
<evidence type="ECO:0000313" key="10">
    <source>
        <dbReference type="RefSeq" id="XP_034256182.1"/>
    </source>
</evidence>
<dbReference type="PROSITE" id="PS51721">
    <property type="entry name" value="G_CP"/>
    <property type="match status" value="1"/>
</dbReference>
<evidence type="ECO:0000256" key="6">
    <source>
        <dbReference type="ARBA" id="ARBA00069022"/>
    </source>
</evidence>
<dbReference type="InterPro" id="IPR023179">
    <property type="entry name" value="GTP-bd_ortho_bundle_sf"/>
</dbReference>
<dbReference type="GO" id="GO:0005525">
    <property type="term" value="F:GTP binding"/>
    <property type="evidence" value="ECO:0007669"/>
    <property type="project" value="UniProtKB-KW"/>
</dbReference>
<dbReference type="InterPro" id="IPR027417">
    <property type="entry name" value="P-loop_NTPase"/>
</dbReference>
<dbReference type="InterPro" id="IPR014813">
    <property type="entry name" value="Gnl3_N_dom"/>
</dbReference>
<evidence type="ECO:0000256" key="5">
    <source>
        <dbReference type="ARBA" id="ARBA00023242"/>
    </source>
</evidence>
<dbReference type="PANTHER" id="PTHR11089">
    <property type="entry name" value="GTP-BINDING PROTEIN-RELATED"/>
    <property type="match status" value="1"/>
</dbReference>
<dbReference type="FunCoup" id="A0A6P9AD70">
    <property type="interactions" value="1695"/>
</dbReference>
<name>A0A6P9AD70_THRPL</name>
<evidence type="ECO:0000256" key="4">
    <source>
        <dbReference type="ARBA" id="ARBA00023134"/>
    </source>
</evidence>
<dbReference type="Gene3D" id="1.10.1580.10">
    <property type="match status" value="1"/>
</dbReference>
<evidence type="ECO:0000256" key="7">
    <source>
        <dbReference type="SAM" id="MobiDB-lite"/>
    </source>
</evidence>
<keyword evidence="9" id="KW-1185">Reference proteome</keyword>
<dbReference type="PRINTS" id="PR00326">
    <property type="entry name" value="GTP1OBG"/>
</dbReference>
<dbReference type="Gene3D" id="3.40.50.300">
    <property type="entry name" value="P-loop containing nucleotide triphosphate hydrolases"/>
    <property type="match status" value="1"/>
</dbReference>
<reference evidence="10" key="1">
    <citation type="submission" date="2025-08" db="UniProtKB">
        <authorList>
            <consortium name="RefSeq"/>
        </authorList>
    </citation>
    <scope>IDENTIFICATION</scope>
    <source>
        <tissue evidence="10">Total insect</tissue>
    </source>
</reference>
<dbReference type="InterPro" id="IPR006073">
    <property type="entry name" value="GTP-bd"/>
</dbReference>
<evidence type="ECO:0000259" key="8">
    <source>
        <dbReference type="PROSITE" id="PS51721"/>
    </source>
</evidence>
<accession>A0A6P9AD70</accession>
<comment type="subcellular location">
    <subcellularLocation>
        <location evidence="1">Nucleus</location>
    </subcellularLocation>
</comment>
<dbReference type="KEGG" id="tpal:117654107"/>
<gene>
    <name evidence="10" type="primary">LOC117654107</name>
</gene>
<evidence type="ECO:0000256" key="2">
    <source>
        <dbReference type="ARBA" id="ARBA00022741"/>
    </source>
</evidence>
<keyword evidence="2" id="KW-0547">Nucleotide-binding</keyword>
<sequence length="597" mass="67280">MAKLCLKKPSKRVSAKRRYKIEKRVRQHNKKKRRAEKKSGKGNKTNKIIEVPNICPFKEEVLKEVDEYKQKEKEVLKKAFENHLARKAEAEEKDVDMGEESESLNDLVQSAQSRLAQHEIWGEGQPSRIGSEFVQKTENSLKAYYKEFRKVVDAADVVLEVVDARDPLGTRCLQVEEAVREARGNKKLVVVLNKADLVPKEILVKWLQYLRRSVPAIAFKASTQKQKQKLGRRKVKKNWSQQETQVSACVGAEVLMSLLNNYCRNKDIKTSIHVGIVGLPNVGKSSIINSLKRSRACNVGAMPGVTKSAQVVELDKKIKLLDSPGIVFAHTSSNDASSVLKNAVHVQSIADPLTPATAILQRANKQQMMILYNLPEYDTPEEFFISLAEATGKFKKQGLPDIEKAAKQLIDDWNKGKIRYHTVPPEAESTHVSACIVTEDAAEFDLDSFKQMEAENLQEFQDSAPKRRCVQVEPLVIDPTEPVVALMDDADTQEQMEEVRGGDVLVDENVKVVAEKRRKIDRGESRKSSAKDQKKEETLMQLEGNQKLNLHNKLEAKKLKKKQARNSRHAAALAGVLENFSLNGGDDSYDFETDFTK</sequence>
<dbReference type="PANTHER" id="PTHR11089:SF30">
    <property type="entry name" value="GUANINE NUCLEOTIDE-BINDING PROTEIN-LIKE 3 HOMOLOG"/>
    <property type="match status" value="1"/>
</dbReference>
<evidence type="ECO:0000256" key="1">
    <source>
        <dbReference type="ARBA" id="ARBA00004123"/>
    </source>
</evidence>
<keyword evidence="4" id="KW-0342">GTP-binding</keyword>